<dbReference type="EMBL" id="AAITFY010000020">
    <property type="protein sequence ID" value="ECH8333443.1"/>
    <property type="molecule type" value="Genomic_DNA"/>
</dbReference>
<sequence length="154" mass="17641">MTATMSLTPAPFPANTPNAPEAITVITLPDEQRINFWPRYFGNVRQWVFLEPQVFSWLDLWSADYQGGVWEFHTLSNGGAFLTPPDCDHYHLFNESNGNEAILSTEATGIAICLMAWSHHACRTHCESMSEHYYRLRDYALPHPESRSIMHLID</sequence>
<dbReference type="InterPro" id="IPR004914">
    <property type="entry name" value="Antirestrict"/>
</dbReference>
<proteinExistence type="inferred from homology"/>
<reference evidence="2" key="1">
    <citation type="submission" date="2018-08" db="EMBL/GenBank/DDBJ databases">
        <authorList>
            <consortium name="GenomeTrakr network: Whole genome sequencing for foodborne pathogen traceback"/>
        </authorList>
    </citation>
    <scope>NUCLEOTIDE SEQUENCE</scope>
    <source>
        <strain evidence="2">FDA00003824</strain>
    </source>
</reference>
<organism evidence="2">
    <name type="scientific">Salmonella enterica I</name>
    <dbReference type="NCBI Taxonomy" id="59201"/>
    <lineage>
        <taxon>Bacteria</taxon>
        <taxon>Pseudomonadati</taxon>
        <taxon>Pseudomonadota</taxon>
        <taxon>Gammaproteobacteria</taxon>
        <taxon>Enterobacterales</taxon>
        <taxon>Enterobacteriaceae</taxon>
        <taxon>Salmonella</taxon>
    </lineage>
</organism>
<dbReference type="InterPro" id="IPR042297">
    <property type="entry name" value="Antirestriction_sf"/>
</dbReference>
<evidence type="ECO:0000256" key="1">
    <source>
        <dbReference type="ARBA" id="ARBA00008618"/>
    </source>
</evidence>
<comment type="caution">
    <text evidence="2">The sequence shown here is derived from an EMBL/GenBank/DDBJ whole genome shotgun (WGS) entry which is preliminary data.</text>
</comment>
<dbReference type="Pfam" id="PF03230">
    <property type="entry name" value="Antirestrict"/>
    <property type="match status" value="1"/>
</dbReference>
<dbReference type="AlphaFoldDB" id="A0A5Y3IBR8"/>
<name>A0A5Y3IBR8_SALET</name>
<accession>A0A5Y3IBR8</accession>
<evidence type="ECO:0000313" key="2">
    <source>
        <dbReference type="EMBL" id="ECH8333443.1"/>
    </source>
</evidence>
<comment type="similarity">
    <text evidence="1">Belongs to the antirestriction protein family.</text>
</comment>
<dbReference type="Gene3D" id="3.30.70.3580">
    <property type="entry name" value="Antirestriction protein"/>
    <property type="match status" value="1"/>
</dbReference>
<gene>
    <name evidence="2" type="ORF">RU16_20925</name>
</gene>
<protein>
    <submittedName>
        <fullName evidence="2">Antirestriction protein</fullName>
    </submittedName>
</protein>